<feature type="compositionally biased region" description="Basic and acidic residues" evidence="1">
    <location>
        <begin position="363"/>
        <end position="372"/>
    </location>
</feature>
<sequence>MKGNKSFLTDYQKINRGFVAFGGSPKGGKILGKGTIRTGKLDFEDVYFVKELMFSLLSVSQICDKKNSVFFIDTECLVLFTDFKLPDENQVLLQVPRQNNMYNFDLKNVVPTGGKARQEKVTNHEYILLPFMPSSTQSSDDKNAGEVSDKGDDGVCKESGINDQENTDSNTQDVGTAEPSINATSTNINTGSLNINNVGSNDPSMPYLEETGIFVVVYDDREVGAEADTNNLELLIVMMIESDEMAEATILLQKTTLAAEAQENIAKVQETLDEEEIERMVKGEVNEDSYASEFADSILNDDVDDFDEVNDDDVEKPDDATKENNNDDHTDHTLVETQATGSMETRNEQMQTPIPSPTRSHRKDLSFDKTTSKELTAIVSPTTATTSKNSSTVKRKKISISYKTKILPGSIADMCRRRGQIRSHIKKKFITHDFFKGKIREVLDHCNKVVPEMTFAKTNEMIKEEMPQLVKLAVDKDREITPINVSELISKEFATHGPKMIEEMF</sequence>
<organism evidence="2">
    <name type="scientific">Tanacetum cinerariifolium</name>
    <name type="common">Dalmatian daisy</name>
    <name type="synonym">Chrysanthemum cinerariifolium</name>
    <dbReference type="NCBI Taxonomy" id="118510"/>
    <lineage>
        <taxon>Eukaryota</taxon>
        <taxon>Viridiplantae</taxon>
        <taxon>Streptophyta</taxon>
        <taxon>Embryophyta</taxon>
        <taxon>Tracheophyta</taxon>
        <taxon>Spermatophyta</taxon>
        <taxon>Magnoliopsida</taxon>
        <taxon>eudicotyledons</taxon>
        <taxon>Gunneridae</taxon>
        <taxon>Pentapetalae</taxon>
        <taxon>asterids</taxon>
        <taxon>campanulids</taxon>
        <taxon>Asterales</taxon>
        <taxon>Asteraceae</taxon>
        <taxon>Asteroideae</taxon>
        <taxon>Anthemideae</taxon>
        <taxon>Anthemidinae</taxon>
        <taxon>Tanacetum</taxon>
    </lineage>
</organism>
<gene>
    <name evidence="2" type="ORF">Tci_529058</name>
</gene>
<dbReference type="AlphaFoldDB" id="A0A699IFR3"/>
<feature type="compositionally biased region" description="Basic and acidic residues" evidence="1">
    <location>
        <begin position="139"/>
        <end position="156"/>
    </location>
</feature>
<feature type="compositionally biased region" description="Polar residues" evidence="1">
    <location>
        <begin position="161"/>
        <end position="195"/>
    </location>
</feature>
<feature type="region of interest" description="Disordered" evidence="1">
    <location>
        <begin position="132"/>
        <end position="195"/>
    </location>
</feature>
<feature type="region of interest" description="Disordered" evidence="1">
    <location>
        <begin position="301"/>
        <end position="372"/>
    </location>
</feature>
<comment type="caution">
    <text evidence="2">The sequence shown here is derived from an EMBL/GenBank/DDBJ whole genome shotgun (WGS) entry which is preliminary data.</text>
</comment>
<feature type="compositionally biased region" description="Polar residues" evidence="1">
    <location>
        <begin position="335"/>
        <end position="353"/>
    </location>
</feature>
<protein>
    <submittedName>
        <fullName evidence="2">Ribonuclease H-like domain-containing protein</fullName>
    </submittedName>
</protein>
<evidence type="ECO:0000256" key="1">
    <source>
        <dbReference type="SAM" id="MobiDB-lite"/>
    </source>
</evidence>
<dbReference type="EMBL" id="BKCJ010295206">
    <property type="protein sequence ID" value="GEZ57085.1"/>
    <property type="molecule type" value="Genomic_DNA"/>
</dbReference>
<feature type="compositionally biased region" description="Basic and acidic residues" evidence="1">
    <location>
        <begin position="317"/>
        <end position="334"/>
    </location>
</feature>
<name>A0A699IFR3_TANCI</name>
<reference evidence="2" key="1">
    <citation type="journal article" date="2019" name="Sci. Rep.">
        <title>Draft genome of Tanacetum cinerariifolium, the natural source of mosquito coil.</title>
        <authorList>
            <person name="Yamashiro T."/>
            <person name="Shiraishi A."/>
            <person name="Satake H."/>
            <person name="Nakayama K."/>
        </authorList>
    </citation>
    <scope>NUCLEOTIDE SEQUENCE</scope>
</reference>
<proteinExistence type="predicted"/>
<evidence type="ECO:0000313" key="2">
    <source>
        <dbReference type="EMBL" id="GEZ57085.1"/>
    </source>
</evidence>
<feature type="compositionally biased region" description="Acidic residues" evidence="1">
    <location>
        <begin position="301"/>
        <end position="316"/>
    </location>
</feature>
<accession>A0A699IFR3</accession>